<evidence type="ECO:0000313" key="1">
    <source>
        <dbReference type="EMBL" id="OGZ65188.1"/>
    </source>
</evidence>
<protein>
    <submittedName>
        <fullName evidence="1">Uncharacterized protein</fullName>
    </submittedName>
</protein>
<accession>A0A1G2HTI5</accession>
<gene>
    <name evidence="1" type="ORF">A2822_01100</name>
</gene>
<dbReference type="AlphaFoldDB" id="A0A1G2HTI5"/>
<comment type="caution">
    <text evidence="1">The sequence shown here is derived from an EMBL/GenBank/DDBJ whole genome shotgun (WGS) entry which is preliminary data.</text>
</comment>
<proteinExistence type="predicted"/>
<sequence length="148" mass="16401">MSERSSGESQEPIQEKEKVVRKTIKELLAEQAESLVPTEGDEAYTVYAGKEYVGVLKKYGNGGWAIVPANGEKYFESKEGYVVQKPGGAAYQATESLDTANVSVYSPDEYAMNSEEDDSTLKKFNLGVSKRVQYDSTRGAFYLRAQED</sequence>
<dbReference type="Proteomes" id="UP000178774">
    <property type="component" value="Unassembled WGS sequence"/>
</dbReference>
<evidence type="ECO:0000313" key="2">
    <source>
        <dbReference type="Proteomes" id="UP000178774"/>
    </source>
</evidence>
<reference evidence="1 2" key="1">
    <citation type="journal article" date="2016" name="Nat. Commun.">
        <title>Thousands of microbial genomes shed light on interconnected biogeochemical processes in an aquifer system.</title>
        <authorList>
            <person name="Anantharaman K."/>
            <person name="Brown C.T."/>
            <person name="Hug L.A."/>
            <person name="Sharon I."/>
            <person name="Castelle C.J."/>
            <person name="Probst A.J."/>
            <person name="Thomas B.C."/>
            <person name="Singh A."/>
            <person name="Wilkins M.J."/>
            <person name="Karaoz U."/>
            <person name="Brodie E.L."/>
            <person name="Williams K.H."/>
            <person name="Hubbard S.S."/>
            <person name="Banfield J.F."/>
        </authorList>
    </citation>
    <scope>NUCLEOTIDE SEQUENCE [LARGE SCALE GENOMIC DNA]</scope>
</reference>
<dbReference type="EMBL" id="MHOP01000026">
    <property type="protein sequence ID" value="OGZ65188.1"/>
    <property type="molecule type" value="Genomic_DNA"/>
</dbReference>
<organism evidence="1 2">
    <name type="scientific">Candidatus Staskawiczbacteria bacterium RIFCSPHIGHO2_01_FULL_41_41</name>
    <dbReference type="NCBI Taxonomy" id="1802203"/>
    <lineage>
        <taxon>Bacteria</taxon>
        <taxon>Candidatus Staskawicziibacteriota</taxon>
    </lineage>
</organism>
<name>A0A1G2HTI5_9BACT</name>